<evidence type="ECO:0000259" key="2">
    <source>
        <dbReference type="SMART" id="SM00903"/>
    </source>
</evidence>
<keyword evidence="1" id="KW-0560">Oxidoreductase</keyword>
<dbReference type="GO" id="GO:0042602">
    <property type="term" value="F:riboflavin reductase (NADPH) activity"/>
    <property type="evidence" value="ECO:0007669"/>
    <property type="project" value="TreeGrafter"/>
</dbReference>
<dbReference type="KEGG" id="mey:TM49_09945"/>
<proteinExistence type="predicted"/>
<dbReference type="SUPFAM" id="SSF50475">
    <property type="entry name" value="FMN-binding split barrel"/>
    <property type="match status" value="1"/>
</dbReference>
<evidence type="ECO:0000313" key="3">
    <source>
        <dbReference type="EMBL" id="AJY48098.1"/>
    </source>
</evidence>
<dbReference type="AlphaFoldDB" id="A0A0D5LXD1"/>
<protein>
    <recommendedName>
        <fullName evidence="2">Flavin reductase like domain-containing protein</fullName>
    </recommendedName>
</protein>
<gene>
    <name evidence="3" type="ORF">TM49_09945</name>
</gene>
<keyword evidence="4" id="KW-1185">Reference proteome</keyword>
<dbReference type="EMBL" id="CP010803">
    <property type="protein sequence ID" value="AJY48098.1"/>
    <property type="molecule type" value="Genomic_DNA"/>
</dbReference>
<dbReference type="InterPro" id="IPR012349">
    <property type="entry name" value="Split_barrel_FMN-bd"/>
</dbReference>
<dbReference type="Gene3D" id="2.30.110.10">
    <property type="entry name" value="Electron Transport, Fmn-binding Protein, Chain A"/>
    <property type="match status" value="1"/>
</dbReference>
<evidence type="ECO:0000256" key="1">
    <source>
        <dbReference type="ARBA" id="ARBA00023002"/>
    </source>
</evidence>
<dbReference type="Proteomes" id="UP000032611">
    <property type="component" value="Chromosome"/>
</dbReference>
<feature type="domain" description="Flavin reductase like" evidence="2">
    <location>
        <begin position="31"/>
        <end position="176"/>
    </location>
</feature>
<dbReference type="InterPro" id="IPR050268">
    <property type="entry name" value="NADH-dep_flavin_reductase"/>
</dbReference>
<accession>A0A0D5LXD1</accession>
<sequence>MTAAEAGAVGFMPLAAPRRPLIESHDFRNAMAAHAATVTVVTAAEGEDRAGRTATAVFSLSATPPSILVSIDSDSLLAGIMRRRGSFSLAMLERSQWTIANAFAGRTMPEHRFKVGQWETWASGNPKLQGPVVAMDCDVIGIIETAGHLLFAGGIVAVETVTGRTPLVWHDRGYAAPAGREK</sequence>
<organism evidence="3 4">
    <name type="scientific">Martelella endophytica</name>
    <dbReference type="NCBI Taxonomy" id="1486262"/>
    <lineage>
        <taxon>Bacteria</taxon>
        <taxon>Pseudomonadati</taxon>
        <taxon>Pseudomonadota</taxon>
        <taxon>Alphaproteobacteria</taxon>
        <taxon>Hyphomicrobiales</taxon>
        <taxon>Aurantimonadaceae</taxon>
        <taxon>Martelella</taxon>
    </lineage>
</organism>
<dbReference type="PATRIC" id="fig|1486262.3.peg.2056"/>
<dbReference type="Pfam" id="PF01613">
    <property type="entry name" value="Flavin_Reduct"/>
    <property type="match status" value="1"/>
</dbReference>
<dbReference type="STRING" id="1486262.TM49_09945"/>
<dbReference type="InterPro" id="IPR002563">
    <property type="entry name" value="Flavin_Rdtase-like_dom"/>
</dbReference>
<dbReference type="HOGENOM" id="CLU_059021_2_2_5"/>
<dbReference type="SMART" id="SM00903">
    <property type="entry name" value="Flavin_Reduct"/>
    <property type="match status" value="1"/>
</dbReference>
<dbReference type="GO" id="GO:0010181">
    <property type="term" value="F:FMN binding"/>
    <property type="evidence" value="ECO:0007669"/>
    <property type="project" value="InterPro"/>
</dbReference>
<name>A0A0D5LXD1_MAREN</name>
<dbReference type="PANTHER" id="PTHR30466">
    <property type="entry name" value="FLAVIN REDUCTASE"/>
    <property type="match status" value="1"/>
</dbReference>
<dbReference type="PANTHER" id="PTHR30466:SF1">
    <property type="entry name" value="FMN REDUCTASE (NADH) RUTF"/>
    <property type="match status" value="1"/>
</dbReference>
<reference evidence="3 4" key="1">
    <citation type="journal article" date="2015" name="Genome Announc.">
        <title>Complete genome sequence of Martelella endophytica YC6887, which has antifungal activity associated with a halophyte.</title>
        <authorList>
            <person name="Khan A."/>
            <person name="Khan H."/>
            <person name="Chung E.J."/>
            <person name="Hossain M.T."/>
            <person name="Chung Y.R."/>
        </authorList>
    </citation>
    <scope>NUCLEOTIDE SEQUENCE [LARGE SCALE GENOMIC DNA]</scope>
    <source>
        <strain evidence="3">YC6887</strain>
    </source>
</reference>
<evidence type="ECO:0000313" key="4">
    <source>
        <dbReference type="Proteomes" id="UP000032611"/>
    </source>
</evidence>